<comment type="caution">
    <text evidence="1">The sequence shown here is derived from an EMBL/GenBank/DDBJ whole genome shotgun (WGS) entry which is preliminary data.</text>
</comment>
<protein>
    <submittedName>
        <fullName evidence="1">Uncharacterized protein</fullName>
    </submittedName>
</protein>
<sequence length="88" mass="9898">MGIYIVLTDKNSRLHIVNLNYIALSKEGNLMIYTTAGKIMSFEREKVKSVRVMTDETAVAAYLAKVIARIYEQKEQATAGKQTKNSVK</sequence>
<name>A0A7C4W7W8_FERPE</name>
<reference evidence="1" key="1">
    <citation type="journal article" date="2020" name="mSystems">
        <title>Genome- and Community-Level Interaction Insights into Carbon Utilization and Element Cycling Functions of Hydrothermarchaeota in Hydrothermal Sediment.</title>
        <authorList>
            <person name="Zhou Z."/>
            <person name="Liu Y."/>
            <person name="Xu W."/>
            <person name="Pan J."/>
            <person name="Luo Z.H."/>
            <person name="Li M."/>
        </authorList>
    </citation>
    <scope>NUCLEOTIDE SEQUENCE [LARGE SCALE GENOMIC DNA]</scope>
    <source>
        <strain evidence="1">SpSt-604</strain>
    </source>
</reference>
<organism evidence="1">
    <name type="scientific">Fervidobacterium pennivorans</name>
    <dbReference type="NCBI Taxonomy" id="93466"/>
    <lineage>
        <taxon>Bacteria</taxon>
        <taxon>Thermotogati</taxon>
        <taxon>Thermotogota</taxon>
        <taxon>Thermotogae</taxon>
        <taxon>Thermotogales</taxon>
        <taxon>Fervidobacteriaceae</taxon>
        <taxon>Fervidobacterium</taxon>
    </lineage>
</organism>
<gene>
    <name evidence="1" type="ORF">ENT72_07880</name>
</gene>
<proteinExistence type="predicted"/>
<evidence type="ECO:0000313" key="1">
    <source>
        <dbReference type="EMBL" id="HGU42810.1"/>
    </source>
</evidence>
<dbReference type="AlphaFoldDB" id="A0A7C4W7W8"/>
<accession>A0A7C4W7W8</accession>
<dbReference type="EMBL" id="DSZT01000257">
    <property type="protein sequence ID" value="HGU42810.1"/>
    <property type="molecule type" value="Genomic_DNA"/>
</dbReference>